<protein>
    <recommendedName>
        <fullName evidence="1">Methyltransferase domain-containing protein</fullName>
    </recommendedName>
</protein>
<proteinExistence type="predicted"/>
<dbReference type="SUPFAM" id="SSF53335">
    <property type="entry name" value="S-adenosyl-L-methionine-dependent methyltransferases"/>
    <property type="match status" value="1"/>
</dbReference>
<accession>A0A1G2K577</accession>
<reference evidence="2 3" key="1">
    <citation type="journal article" date="2016" name="Nat. Commun.">
        <title>Thousands of microbial genomes shed light on interconnected biogeochemical processes in an aquifer system.</title>
        <authorList>
            <person name="Anantharaman K."/>
            <person name="Brown C.T."/>
            <person name="Hug L.A."/>
            <person name="Sharon I."/>
            <person name="Castelle C.J."/>
            <person name="Probst A.J."/>
            <person name="Thomas B.C."/>
            <person name="Singh A."/>
            <person name="Wilkins M.J."/>
            <person name="Karaoz U."/>
            <person name="Brodie E.L."/>
            <person name="Williams K.H."/>
            <person name="Hubbard S.S."/>
            <person name="Banfield J.F."/>
        </authorList>
    </citation>
    <scope>NUCLEOTIDE SEQUENCE [LARGE SCALE GENOMIC DNA]</scope>
</reference>
<feature type="domain" description="Methyltransferase" evidence="1">
    <location>
        <begin position="42"/>
        <end position="140"/>
    </location>
</feature>
<organism evidence="2 3">
    <name type="scientific">Candidatus Sungbacteria bacterium GWC2_49_10</name>
    <dbReference type="NCBI Taxonomy" id="1802263"/>
    <lineage>
        <taxon>Bacteria</taxon>
        <taxon>Candidatus Sungiibacteriota</taxon>
    </lineage>
</organism>
<evidence type="ECO:0000313" key="3">
    <source>
        <dbReference type="Proteomes" id="UP000177392"/>
    </source>
</evidence>
<dbReference type="AlphaFoldDB" id="A0A1G2K577"/>
<evidence type="ECO:0000313" key="2">
    <source>
        <dbReference type="EMBL" id="OGZ94545.1"/>
    </source>
</evidence>
<comment type="caution">
    <text evidence="2">The sequence shown here is derived from an EMBL/GenBank/DDBJ whole genome shotgun (WGS) entry which is preliminary data.</text>
</comment>
<evidence type="ECO:0000259" key="1">
    <source>
        <dbReference type="Pfam" id="PF13649"/>
    </source>
</evidence>
<dbReference type="InterPro" id="IPR041698">
    <property type="entry name" value="Methyltransf_25"/>
</dbReference>
<dbReference type="CDD" id="cd02440">
    <property type="entry name" value="AdoMet_MTases"/>
    <property type="match status" value="1"/>
</dbReference>
<dbReference type="InterPro" id="IPR029063">
    <property type="entry name" value="SAM-dependent_MTases_sf"/>
</dbReference>
<name>A0A1G2K577_9BACT</name>
<dbReference type="Proteomes" id="UP000177392">
    <property type="component" value="Unassembled WGS sequence"/>
</dbReference>
<sequence>MNTLNFLKIALKDHKVAAISESSSWAVDRVVELLPKDTRYAVEYGPGTGVMTRRILRGLPEDGKLVAIELNKELFHALGKIKDLRFEPVLDDVLDWTKRSSDEKADSVDAVISTIPFSFLNARERNILIERTFRMLRPGGRFITCQFSLLVFPLIRRYFRKAKFSIEVRNFPPYFVMWGEK</sequence>
<gene>
    <name evidence="2" type="ORF">A2131_00830</name>
</gene>
<dbReference type="EMBL" id="MHQB01000009">
    <property type="protein sequence ID" value="OGZ94545.1"/>
    <property type="molecule type" value="Genomic_DNA"/>
</dbReference>
<dbReference type="Gene3D" id="3.40.50.150">
    <property type="entry name" value="Vaccinia Virus protein VP39"/>
    <property type="match status" value="1"/>
</dbReference>
<dbReference type="Pfam" id="PF13649">
    <property type="entry name" value="Methyltransf_25"/>
    <property type="match status" value="1"/>
</dbReference>